<dbReference type="PANTHER" id="PTHR45641">
    <property type="entry name" value="TETRATRICOPEPTIDE REPEAT PROTEIN (AFU_ORTHOLOGUE AFUA_6G03870)"/>
    <property type="match status" value="1"/>
</dbReference>
<dbReference type="Pfam" id="PF13181">
    <property type="entry name" value="TPR_8"/>
    <property type="match status" value="2"/>
</dbReference>
<comment type="caution">
    <text evidence="4">The sequence shown here is derived from an EMBL/GenBank/DDBJ whole genome shotgun (WGS) entry which is preliminary data.</text>
</comment>
<dbReference type="SUPFAM" id="SSF48452">
    <property type="entry name" value="TPR-like"/>
    <property type="match status" value="1"/>
</dbReference>
<dbReference type="PROSITE" id="PS50005">
    <property type="entry name" value="TPR"/>
    <property type="match status" value="1"/>
</dbReference>
<keyword evidence="1" id="KW-0677">Repeat</keyword>
<dbReference type="AlphaFoldDB" id="A0A814FRK3"/>
<dbReference type="InterPro" id="IPR011990">
    <property type="entry name" value="TPR-like_helical_dom_sf"/>
</dbReference>
<evidence type="ECO:0000256" key="1">
    <source>
        <dbReference type="ARBA" id="ARBA00022737"/>
    </source>
</evidence>
<keyword evidence="2 3" id="KW-0802">TPR repeat</keyword>
<dbReference type="PROSITE" id="PS50293">
    <property type="entry name" value="TPR_REGION"/>
    <property type="match status" value="1"/>
</dbReference>
<protein>
    <submittedName>
        <fullName evidence="4">Uncharacterized protein</fullName>
    </submittedName>
</protein>
<dbReference type="InterPro" id="IPR019734">
    <property type="entry name" value="TPR_rpt"/>
</dbReference>
<dbReference type="PANTHER" id="PTHR45641:SF1">
    <property type="entry name" value="AAA+ ATPASE DOMAIN-CONTAINING PROTEIN"/>
    <property type="match status" value="1"/>
</dbReference>
<gene>
    <name evidence="4" type="ORF">ZHD862_LOCUS11750</name>
</gene>
<organism evidence="4 5">
    <name type="scientific">Rotaria sordida</name>
    <dbReference type="NCBI Taxonomy" id="392033"/>
    <lineage>
        <taxon>Eukaryota</taxon>
        <taxon>Metazoa</taxon>
        <taxon>Spiralia</taxon>
        <taxon>Gnathifera</taxon>
        <taxon>Rotifera</taxon>
        <taxon>Eurotatoria</taxon>
        <taxon>Bdelloidea</taxon>
        <taxon>Philodinida</taxon>
        <taxon>Philodinidae</taxon>
        <taxon>Rotaria</taxon>
    </lineage>
</organism>
<dbReference type="Gene3D" id="1.25.40.10">
    <property type="entry name" value="Tetratricopeptide repeat domain"/>
    <property type="match status" value="2"/>
</dbReference>
<evidence type="ECO:0000256" key="3">
    <source>
        <dbReference type="PROSITE-ProRule" id="PRU00339"/>
    </source>
</evidence>
<dbReference type="EMBL" id="CAJNOT010000449">
    <property type="protein sequence ID" value="CAF0985757.1"/>
    <property type="molecule type" value="Genomic_DNA"/>
</dbReference>
<evidence type="ECO:0000313" key="5">
    <source>
        <dbReference type="Proteomes" id="UP000663864"/>
    </source>
</evidence>
<dbReference type="SMART" id="SM00028">
    <property type="entry name" value="TPR"/>
    <property type="match status" value="3"/>
</dbReference>
<feature type="repeat" description="TPR" evidence="3">
    <location>
        <begin position="368"/>
        <end position="401"/>
    </location>
</feature>
<evidence type="ECO:0000313" key="4">
    <source>
        <dbReference type="EMBL" id="CAF0985757.1"/>
    </source>
</evidence>
<sequence>MAFNVGSADAKDTSISSENLQNFEDFTIVWLYGHPIEREIFAGHGNFLRAFVNSFKQFDDASEFLNYMLSIKTYREAPKTFIGPAPVKYENIFVVLPNAYNERLTKRIHDLSHVEQIYIYNDCDAENLWTKKYLKVRGPYSVDDLQDMFDTIAYDVRCALNNLLPITIFDRESTEFIYKDLTPEQLDFLWFQVLLRTLQDTPVKQTIKEIIDEYKSHFTGSIIKEALMEDFAKSYSKGNAIHFYSTNKVWLSTILNKACRMEVIEILYKFRFVFQDIRTCCVKLQKTFKEQTLTVYRQQFLTIFDLDKLSKNIGKLISFNNFFFASTEEYFDKDFESHYGSACGQYEKALRYLTIVCNEHPPESSEDSVIYQNIGAVYYKVGEYELALKYFQKYLDHRLKNTAATDLSLESIYADIATIYSEMKMLDEGLKYCDMVISMQSGELKDSTDEDLMRVFIAQGSCLQRKFESKLAQESNFKALEIALRVESENSPLLGALYNNIASCYLSLREYKLAVKYHKKGLKIKKNCLPPNHPSIATSYHNIGCVHLNEGWLINDSYLRRNKIEDAIDNFKKCLNIQLQTLPEDHPHVVATLRYLQEAKEALVLPGARIIIGDTEIRLGHFQLLQFVQSMNKSTEATDQGESEN</sequence>
<name>A0A814FRK3_9BILA</name>
<evidence type="ECO:0000256" key="2">
    <source>
        <dbReference type="ARBA" id="ARBA00022803"/>
    </source>
</evidence>
<accession>A0A814FRK3</accession>
<dbReference type="Proteomes" id="UP000663864">
    <property type="component" value="Unassembled WGS sequence"/>
</dbReference>
<proteinExistence type="predicted"/>
<reference evidence="4" key="1">
    <citation type="submission" date="2021-02" db="EMBL/GenBank/DDBJ databases">
        <authorList>
            <person name="Nowell W R."/>
        </authorList>
    </citation>
    <scope>NUCLEOTIDE SEQUENCE</scope>
</reference>